<evidence type="ECO:0000256" key="1">
    <source>
        <dbReference type="ARBA" id="ARBA00004123"/>
    </source>
</evidence>
<protein>
    <submittedName>
        <fullName evidence="10">Zinc finger protein 26</fullName>
    </submittedName>
</protein>
<feature type="compositionally biased region" description="Polar residues" evidence="8">
    <location>
        <begin position="174"/>
        <end position="191"/>
    </location>
</feature>
<feature type="region of interest" description="Disordered" evidence="8">
    <location>
        <begin position="174"/>
        <end position="198"/>
    </location>
</feature>
<feature type="region of interest" description="Disordered" evidence="8">
    <location>
        <begin position="859"/>
        <end position="895"/>
    </location>
</feature>
<dbReference type="SMART" id="SM00355">
    <property type="entry name" value="ZnF_C2H2"/>
    <property type="match status" value="19"/>
</dbReference>
<organism evidence="10 11">
    <name type="scientific">Elysia marginata</name>
    <dbReference type="NCBI Taxonomy" id="1093978"/>
    <lineage>
        <taxon>Eukaryota</taxon>
        <taxon>Metazoa</taxon>
        <taxon>Spiralia</taxon>
        <taxon>Lophotrochozoa</taxon>
        <taxon>Mollusca</taxon>
        <taxon>Gastropoda</taxon>
        <taxon>Heterobranchia</taxon>
        <taxon>Euthyneura</taxon>
        <taxon>Panpulmonata</taxon>
        <taxon>Sacoglossa</taxon>
        <taxon>Placobranchoidea</taxon>
        <taxon>Plakobranchidae</taxon>
        <taxon>Elysia</taxon>
    </lineage>
</organism>
<evidence type="ECO:0000256" key="4">
    <source>
        <dbReference type="ARBA" id="ARBA00022771"/>
    </source>
</evidence>
<evidence type="ECO:0000256" key="3">
    <source>
        <dbReference type="ARBA" id="ARBA00022737"/>
    </source>
</evidence>
<feature type="domain" description="C2H2-type" evidence="9">
    <location>
        <begin position="984"/>
        <end position="1012"/>
    </location>
</feature>
<dbReference type="GO" id="GO:0000981">
    <property type="term" value="F:DNA-binding transcription factor activity, RNA polymerase II-specific"/>
    <property type="evidence" value="ECO:0007669"/>
    <property type="project" value="TreeGrafter"/>
</dbReference>
<name>A0AAV4JHV0_9GAST</name>
<keyword evidence="6" id="KW-0539">Nucleus</keyword>
<keyword evidence="11" id="KW-1185">Reference proteome</keyword>
<dbReference type="Pfam" id="PF13894">
    <property type="entry name" value="zf-C2H2_4"/>
    <property type="match status" value="1"/>
</dbReference>
<dbReference type="SUPFAM" id="SSF57667">
    <property type="entry name" value="beta-beta-alpha zinc fingers"/>
    <property type="match status" value="5"/>
</dbReference>
<evidence type="ECO:0000313" key="11">
    <source>
        <dbReference type="Proteomes" id="UP000762676"/>
    </source>
</evidence>
<keyword evidence="4 7" id="KW-0863">Zinc-finger</keyword>
<feature type="domain" description="C2H2-type" evidence="9">
    <location>
        <begin position="531"/>
        <end position="558"/>
    </location>
</feature>
<keyword evidence="2" id="KW-0479">Metal-binding</keyword>
<evidence type="ECO:0000256" key="5">
    <source>
        <dbReference type="ARBA" id="ARBA00022833"/>
    </source>
</evidence>
<feature type="compositionally biased region" description="Polar residues" evidence="8">
    <location>
        <begin position="869"/>
        <end position="882"/>
    </location>
</feature>
<evidence type="ECO:0000259" key="9">
    <source>
        <dbReference type="PROSITE" id="PS50157"/>
    </source>
</evidence>
<sequence length="1019" mass="115087">MDKIQLNKAQQTLKAFNISGCIIIDLDDKPPMKLSFCHKLKVYFDIIDNSQTFSSGCHLRALAAFDHGNTLAGYEDSCECAGDSSFYGDVEEDRSLTECASDSVRFSQGETSLSLPQSRGISQNAIKFEEELHSFSGNSPETLSQNSTCFSNQSQNSSLKKIVMADGKDVKTLHSATSDSQDFETIQPQNSESDRTASKSAAALKSDWVHSQLKLKCSNCSMTFPSKASLSAHNRVPKCIKRCKICEEDFLCSADLFLHQYKKYGSDFMMQDYPSLSIIKNNDCGSTQCPLCEISFQNLSTLVNHLHEKHFSDASYACCVCASTFKTISLLKSHLRNCYALSTVQRPSARTGSIRKRYDTHGSDIESEKDGHATISDSSRNSPEETLSKVDGVNMQIMLPATVNPNSCGSNISPSTSQPVVFTGEDINVVQYESACTHCLKTFSNSTEKEAHHRVSECVRECETCKKKFSCEADLIVHQYKSHKEHFPSSSKSSENPSVSGKLQCPICKSDFTPMTLQHHMQALHYSEESYSCCVCESRFKTNSCLQDHLKKHAFGKKRKLTIDNEENKETLDWLKSPYLMKLKDSTKSDTLLTPHYKGKSLLRYGKKDNKMSKITKETTKSEVETKHFSCRHCGKSFNSQVAMNNHKKIPPLNIVCTKCQCILPSQGSLIIHNFQHHENEFHEEMVKGTVIGTKKGAQDLQNKTLSHCPLCWKKVGKLVEHIALKHTGEKLYQCCICCEKFSSCSRLKRHCDWHLRERKEKIKCSKCLFQTNSYSDFFKHTATHRTQCEFCKIDFGHVHLLWSHYESQHADELFTCKLCGKKMAAKLQLENHMKHHRFTYVKPCPKCGIMIKGSLTKHLRRKHHDQQEQTASKTLIASTSSEGKDKKQTSTANQPNNQFLCPHCGKILPSNQSLMQHLKSHSCNRIPCPSCKKTFSTPSILTKHIDSVHLNIAKYVCEICGKKATSSYNLKVHKRIHSNTKLFSCDLCDQGFNYKASLQGHMRSKHRDLQAFSKDKSE</sequence>
<feature type="region of interest" description="Disordered" evidence="8">
    <location>
        <begin position="351"/>
        <end position="386"/>
    </location>
</feature>
<feature type="domain" description="C2H2-type" evidence="9">
    <location>
        <begin position="956"/>
        <end position="983"/>
    </location>
</feature>
<dbReference type="FunFam" id="3.30.160.60:FF:000870">
    <property type="entry name" value="zinc finger protein 197 isoform X1"/>
    <property type="match status" value="1"/>
</dbReference>
<evidence type="ECO:0000256" key="2">
    <source>
        <dbReference type="ARBA" id="ARBA00022723"/>
    </source>
</evidence>
<dbReference type="Pfam" id="PF00096">
    <property type="entry name" value="zf-C2H2"/>
    <property type="match status" value="3"/>
</dbReference>
<dbReference type="EMBL" id="BMAT01003238">
    <property type="protein sequence ID" value="GFS22264.1"/>
    <property type="molecule type" value="Genomic_DNA"/>
</dbReference>
<feature type="domain" description="C2H2-type" evidence="9">
    <location>
        <begin position="900"/>
        <end position="927"/>
    </location>
</feature>
<proteinExistence type="predicted"/>
<feature type="domain" description="C2H2-type" evidence="9">
    <location>
        <begin position="629"/>
        <end position="650"/>
    </location>
</feature>
<feature type="domain" description="C2H2-type" evidence="9">
    <location>
        <begin position="927"/>
        <end position="950"/>
    </location>
</feature>
<keyword evidence="5" id="KW-0862">Zinc</keyword>
<reference evidence="10 11" key="1">
    <citation type="journal article" date="2021" name="Elife">
        <title>Chloroplast acquisition without the gene transfer in kleptoplastic sea slugs, Plakobranchus ocellatus.</title>
        <authorList>
            <person name="Maeda T."/>
            <person name="Takahashi S."/>
            <person name="Yoshida T."/>
            <person name="Shimamura S."/>
            <person name="Takaki Y."/>
            <person name="Nagai Y."/>
            <person name="Toyoda A."/>
            <person name="Suzuki Y."/>
            <person name="Arimoto A."/>
            <person name="Ishii H."/>
            <person name="Satoh N."/>
            <person name="Nishiyama T."/>
            <person name="Hasebe M."/>
            <person name="Maruyama T."/>
            <person name="Minagawa J."/>
            <person name="Obokata J."/>
            <person name="Shigenobu S."/>
        </authorList>
    </citation>
    <scope>NUCLEOTIDE SEQUENCE [LARGE SCALE GENOMIC DNA]</scope>
</reference>
<dbReference type="PANTHER" id="PTHR24379:SF127">
    <property type="entry name" value="BLOODY FINGERS-RELATED"/>
    <property type="match status" value="1"/>
</dbReference>
<evidence type="ECO:0000313" key="10">
    <source>
        <dbReference type="EMBL" id="GFS22264.1"/>
    </source>
</evidence>
<feature type="domain" description="C2H2-type" evidence="9">
    <location>
        <begin position="815"/>
        <end position="837"/>
    </location>
</feature>
<feature type="compositionally biased region" description="Basic and acidic residues" evidence="8">
    <location>
        <begin position="356"/>
        <end position="372"/>
    </location>
</feature>
<dbReference type="PANTHER" id="PTHR24379">
    <property type="entry name" value="KRAB AND ZINC FINGER DOMAIN-CONTAINING"/>
    <property type="match status" value="1"/>
</dbReference>
<accession>A0AAV4JHV0</accession>
<dbReference type="Proteomes" id="UP000762676">
    <property type="component" value="Unassembled WGS sequence"/>
</dbReference>
<evidence type="ECO:0000256" key="6">
    <source>
        <dbReference type="ARBA" id="ARBA00023242"/>
    </source>
</evidence>
<comment type="subcellular location">
    <subcellularLocation>
        <location evidence="1">Nucleus</location>
    </subcellularLocation>
</comment>
<dbReference type="InterPro" id="IPR036236">
    <property type="entry name" value="Znf_C2H2_sf"/>
</dbReference>
<keyword evidence="3" id="KW-0677">Repeat</keyword>
<evidence type="ECO:0000256" key="7">
    <source>
        <dbReference type="PROSITE-ProRule" id="PRU00042"/>
    </source>
</evidence>
<comment type="caution">
    <text evidence="10">The sequence shown here is derived from an EMBL/GenBank/DDBJ whole genome shotgun (WGS) entry which is preliminary data.</text>
</comment>
<evidence type="ECO:0000256" key="8">
    <source>
        <dbReference type="SAM" id="MobiDB-lite"/>
    </source>
</evidence>
<feature type="domain" description="C2H2-type" evidence="9">
    <location>
        <begin position="316"/>
        <end position="347"/>
    </location>
</feature>
<dbReference type="Pfam" id="PF12874">
    <property type="entry name" value="zf-met"/>
    <property type="match status" value="1"/>
</dbReference>
<dbReference type="GO" id="GO:0008270">
    <property type="term" value="F:zinc ion binding"/>
    <property type="evidence" value="ECO:0007669"/>
    <property type="project" value="UniProtKB-KW"/>
</dbReference>
<gene>
    <name evidence="10" type="ORF">ElyMa_001612800</name>
</gene>
<dbReference type="GO" id="GO:0005634">
    <property type="term" value="C:nucleus"/>
    <property type="evidence" value="ECO:0007669"/>
    <property type="project" value="UniProtKB-SubCell"/>
</dbReference>
<feature type="domain" description="C2H2-type" evidence="9">
    <location>
        <begin position="733"/>
        <end position="760"/>
    </location>
</feature>
<dbReference type="PROSITE" id="PS50157">
    <property type="entry name" value="ZINC_FINGER_C2H2_2"/>
    <property type="match status" value="10"/>
</dbReference>
<dbReference type="Gene3D" id="3.30.160.60">
    <property type="entry name" value="Classic Zinc Finger"/>
    <property type="match status" value="8"/>
</dbReference>
<dbReference type="InterPro" id="IPR013087">
    <property type="entry name" value="Znf_C2H2_type"/>
</dbReference>
<feature type="domain" description="C2H2-type" evidence="9">
    <location>
        <begin position="460"/>
        <end position="488"/>
    </location>
</feature>
<dbReference type="PROSITE" id="PS00028">
    <property type="entry name" value="ZINC_FINGER_C2H2_1"/>
    <property type="match status" value="8"/>
</dbReference>
<dbReference type="AlphaFoldDB" id="A0AAV4JHV0"/>
<dbReference type="GO" id="GO:0000977">
    <property type="term" value="F:RNA polymerase II transcription regulatory region sequence-specific DNA binding"/>
    <property type="evidence" value="ECO:0007669"/>
    <property type="project" value="TreeGrafter"/>
</dbReference>